<dbReference type="AlphaFoldDB" id="A0A6G0SUY6"/>
<organism evidence="1 2">
    <name type="scientific">Aphis glycines</name>
    <name type="common">Soybean aphid</name>
    <dbReference type="NCBI Taxonomy" id="307491"/>
    <lineage>
        <taxon>Eukaryota</taxon>
        <taxon>Metazoa</taxon>
        <taxon>Ecdysozoa</taxon>
        <taxon>Arthropoda</taxon>
        <taxon>Hexapoda</taxon>
        <taxon>Insecta</taxon>
        <taxon>Pterygota</taxon>
        <taxon>Neoptera</taxon>
        <taxon>Paraneoptera</taxon>
        <taxon>Hemiptera</taxon>
        <taxon>Sternorrhyncha</taxon>
        <taxon>Aphidomorpha</taxon>
        <taxon>Aphidoidea</taxon>
        <taxon>Aphididae</taxon>
        <taxon>Aphidini</taxon>
        <taxon>Aphis</taxon>
        <taxon>Aphis</taxon>
    </lineage>
</organism>
<name>A0A6G0SUY6_APHGL</name>
<reference evidence="1 2" key="1">
    <citation type="submission" date="2019-08" db="EMBL/GenBank/DDBJ databases">
        <title>The genome of the soybean aphid Biotype 1, its phylome, world population structure and adaptation to the North American continent.</title>
        <authorList>
            <person name="Giordano R."/>
            <person name="Donthu R.K."/>
            <person name="Hernandez A.G."/>
            <person name="Wright C.L."/>
            <person name="Zimin A.V."/>
        </authorList>
    </citation>
    <scope>NUCLEOTIDE SEQUENCE [LARGE SCALE GENOMIC DNA]</scope>
    <source>
        <tissue evidence="1">Whole aphids</tissue>
    </source>
</reference>
<keyword evidence="2" id="KW-1185">Reference proteome</keyword>
<accession>A0A6G0SUY6</accession>
<dbReference type="PANTHER" id="PTHR10773:SF19">
    <property type="match status" value="1"/>
</dbReference>
<gene>
    <name evidence="1" type="ORF">AGLY_017473</name>
</gene>
<comment type="caution">
    <text evidence="1">The sequence shown here is derived from an EMBL/GenBank/DDBJ whole genome shotgun (WGS) entry which is preliminary data.</text>
</comment>
<evidence type="ECO:0000313" key="1">
    <source>
        <dbReference type="EMBL" id="KAE9522129.1"/>
    </source>
</evidence>
<evidence type="ECO:0000313" key="2">
    <source>
        <dbReference type="Proteomes" id="UP000475862"/>
    </source>
</evidence>
<proteinExistence type="predicted"/>
<dbReference type="OrthoDB" id="6602382at2759"/>
<dbReference type="Proteomes" id="UP000475862">
    <property type="component" value="Unassembled WGS sequence"/>
</dbReference>
<dbReference type="EMBL" id="VYZN01001599">
    <property type="protein sequence ID" value="KAE9522129.1"/>
    <property type="molecule type" value="Genomic_DNA"/>
</dbReference>
<protein>
    <submittedName>
        <fullName evidence="1">Uncharacterized protein</fullName>
    </submittedName>
</protein>
<sequence length="204" mass="23912">MFCKVKELSDIDIVTFKKTCAITQIGKNRRKEQDQRNTKDRLVIKYVIPSIINESMIPVCSKSFISITSISRRRLNLLSFKSNKNHASPKEKRGGKRINQDSIDTTESIKSHIMTYESKKSHYTRVDTGKSYLQPGLSVKYLWKNWLKKRIDSNKKIASYSKYFRIFSQEFNLSFGHPRQDICSWCSEMAVKIKKRKTKSKKKN</sequence>
<dbReference type="PANTHER" id="PTHR10773">
    <property type="entry name" value="DNA-DIRECTED RNA POLYMERASES I, II, AND III SUBUNIT RPABC2"/>
    <property type="match status" value="1"/>
</dbReference>